<feature type="chain" id="PRO_5018642730" evidence="1">
    <location>
        <begin position="28"/>
        <end position="334"/>
    </location>
</feature>
<keyword evidence="3" id="KW-1185">Reference proteome</keyword>
<protein>
    <submittedName>
        <fullName evidence="2">Transporter</fullName>
    </submittedName>
</protein>
<organism evidence="2 3">
    <name type="scientific">Dyella dinghuensis</name>
    <dbReference type="NCBI Taxonomy" id="1920169"/>
    <lineage>
        <taxon>Bacteria</taxon>
        <taxon>Pseudomonadati</taxon>
        <taxon>Pseudomonadota</taxon>
        <taxon>Gammaproteobacteria</taxon>
        <taxon>Lysobacterales</taxon>
        <taxon>Rhodanobacteraceae</taxon>
        <taxon>Dyella</taxon>
    </lineage>
</organism>
<name>A0A3S0S5V1_9GAMM</name>
<sequence>MMAKRHAWMSFALGILCCGAWSSRAMAQTVASSADPSTLPAVTTQSMSDAWWTGPMLANSAETLPPGHFLFEPYLYDIRSPGTDSFGSRTYILYGLVNRLSVGIIPVFGYNRMTNGRSSSSIGFGDLTLQAQYRLTEFHPGSWMPTTAILLQETLPTGRYDQLGDRTSDGLGGGAYTTTLAFNTQMYLWMPNGRILRTRFNLSGSFSRTANVEGASVYGTDSGFRGTAKPGTSFYADLAFEYSFTQRWVLALDMTYSYNSNTRINGVDVQEINGLPYAQNVTLNSGPSEAYGVAPAIEYNWTPNIGVLLGTRVIFGGHNTVGTVTPAIALNVVY</sequence>
<comment type="caution">
    <text evidence="2">The sequence shown here is derived from an EMBL/GenBank/DDBJ whole genome shotgun (WGS) entry which is preliminary data.</text>
</comment>
<evidence type="ECO:0000256" key="1">
    <source>
        <dbReference type="SAM" id="SignalP"/>
    </source>
</evidence>
<dbReference type="Pfam" id="PF13557">
    <property type="entry name" value="Phenol_MetA_deg"/>
    <property type="match status" value="1"/>
</dbReference>
<accession>A0A3S0S5V1</accession>
<dbReference type="EMBL" id="RYZR01000002">
    <property type="protein sequence ID" value="RUL66678.1"/>
    <property type="molecule type" value="Genomic_DNA"/>
</dbReference>
<proteinExistence type="predicted"/>
<feature type="signal peptide" evidence="1">
    <location>
        <begin position="1"/>
        <end position="27"/>
    </location>
</feature>
<dbReference type="OrthoDB" id="7240756at2"/>
<reference evidence="2 3" key="1">
    <citation type="submission" date="2018-12" db="EMBL/GenBank/DDBJ databases">
        <title>Dyella dinghuensis sp. nov. DHOA06 and Dyella choica sp. nov. 4M-K27, isolated from forest soil.</title>
        <authorList>
            <person name="Qiu L.-H."/>
            <person name="Gao Z.-H."/>
        </authorList>
    </citation>
    <scope>NUCLEOTIDE SEQUENCE [LARGE SCALE GENOMIC DNA]</scope>
    <source>
        <strain evidence="2 3">DHOA06</strain>
    </source>
</reference>
<dbReference type="AlphaFoldDB" id="A0A3S0S5V1"/>
<evidence type="ECO:0000313" key="2">
    <source>
        <dbReference type="EMBL" id="RUL66678.1"/>
    </source>
</evidence>
<keyword evidence="1" id="KW-0732">Signal</keyword>
<evidence type="ECO:0000313" key="3">
    <source>
        <dbReference type="Proteomes" id="UP000267077"/>
    </source>
</evidence>
<dbReference type="InterPro" id="IPR025737">
    <property type="entry name" value="FApF"/>
</dbReference>
<gene>
    <name evidence="2" type="ORF">EKH79_02345</name>
</gene>
<dbReference type="Proteomes" id="UP000267077">
    <property type="component" value="Unassembled WGS sequence"/>
</dbReference>
<dbReference type="RefSeq" id="WP_126672177.1">
    <property type="nucleotide sequence ID" value="NZ_RYZR01000002.1"/>
</dbReference>